<dbReference type="Pfam" id="PF10497">
    <property type="entry name" value="zf-4CXXC_R1"/>
    <property type="match status" value="1"/>
</dbReference>
<dbReference type="SMART" id="SM00571">
    <property type="entry name" value="DDT"/>
    <property type="match status" value="1"/>
</dbReference>
<keyword evidence="9" id="KW-0539">Nucleus</keyword>
<dbReference type="Gramene" id="ESQ43624">
    <property type="protein sequence ID" value="ESQ43624"/>
    <property type="gene ID" value="EUTSA_v10015379mg"/>
</dbReference>
<name>V4LIT4_EUTSA</name>
<evidence type="ECO:0000256" key="5">
    <source>
        <dbReference type="ARBA" id="ARBA00022553"/>
    </source>
</evidence>
<keyword evidence="6" id="KW-0832">Ubl conjugation</keyword>
<feature type="domain" description="DDT" evidence="11">
    <location>
        <begin position="206"/>
        <end position="267"/>
    </location>
</feature>
<dbReference type="EMBL" id="KI517464">
    <property type="protein sequence ID" value="ESQ43624.1"/>
    <property type="molecule type" value="Genomic_DNA"/>
</dbReference>
<dbReference type="GO" id="GO:0005634">
    <property type="term" value="C:nucleus"/>
    <property type="evidence" value="ECO:0007669"/>
    <property type="project" value="UniProtKB-SubCell"/>
</dbReference>
<evidence type="ECO:0000256" key="1">
    <source>
        <dbReference type="ARBA" id="ARBA00004123"/>
    </source>
</evidence>
<dbReference type="GO" id="GO:0006355">
    <property type="term" value="P:regulation of DNA-templated transcription"/>
    <property type="evidence" value="ECO:0007669"/>
    <property type="project" value="InterPro"/>
</dbReference>
<evidence type="ECO:0000259" key="11">
    <source>
        <dbReference type="PROSITE" id="PS50827"/>
    </source>
</evidence>
<protein>
    <recommendedName>
        <fullName evidence="11">DDT domain-containing protein</fullName>
    </recommendedName>
</protein>
<dbReference type="InterPro" id="IPR028942">
    <property type="entry name" value="WHIM1_dom"/>
</dbReference>
<evidence type="ECO:0000313" key="13">
    <source>
        <dbReference type="Proteomes" id="UP000030689"/>
    </source>
</evidence>
<comment type="subcellular location">
    <subcellularLocation>
        <location evidence="2">Cytoplasm</location>
    </subcellularLocation>
    <subcellularLocation>
        <location evidence="1">Nucleus</location>
    </subcellularLocation>
</comment>
<evidence type="ECO:0000256" key="4">
    <source>
        <dbReference type="ARBA" id="ARBA00022499"/>
    </source>
</evidence>
<dbReference type="Pfam" id="PF15612">
    <property type="entry name" value="WHIM1"/>
    <property type="match status" value="1"/>
</dbReference>
<dbReference type="PROSITE" id="PS50827">
    <property type="entry name" value="DDT"/>
    <property type="match status" value="1"/>
</dbReference>
<dbReference type="AlphaFoldDB" id="V4LIT4"/>
<dbReference type="Proteomes" id="UP000030689">
    <property type="component" value="Unassembled WGS sequence"/>
</dbReference>
<sequence>MAMENSKQESGETQIPNLGVTATGATTPCSIGGKYCHQCRQKRTDVVGSCVAKKRSTTCLLKFCPMCLINRYGENAEEVALKTDWICPKCRGICNCSLCRKKRGQRPTGILVYQAKETGCSSVSELLETEGADKFFYKKKAKPEDAAVASSQNQGEENTVMDINNACGIETAAVKKGKKKEEDQLEEVKIPQGISSIPVSGIDLPPENAGDVFQFLEFCLAFGKTLDLKKGEAECVIREMLSGSQQHPMVIQMIIKLLTVILEDRGETSVCLSATDDSWFTAIRKYLVESEVQIDGFPAQMLQEYEKLDLKNRFKLLNFLCDETLGTSLIRNFIDDSFAKKQEAKDKLKAAKNKVNQHEQKLQHEFAKAVSESNGTLLSNEKWHAILSQTNDEEVHSEMLEASEMLSKVSKKSDDTHRTKPVELDENGFILWKLKSYNNEEPNLLLQDIGSWDEVCAHEKWFAFSSEQKPEIEKYLSFK</sequence>
<keyword evidence="10" id="KW-0175">Coiled coil</keyword>
<dbReference type="OMA" id="TRICDAR"/>
<dbReference type="InterPro" id="IPR040221">
    <property type="entry name" value="CDCA7/CDA7L"/>
</dbReference>
<dbReference type="InterPro" id="IPR018866">
    <property type="entry name" value="Znf-4CXXC_R1"/>
</dbReference>
<evidence type="ECO:0000313" key="12">
    <source>
        <dbReference type="EMBL" id="ESQ43624.1"/>
    </source>
</evidence>
<keyword evidence="7" id="KW-0805">Transcription regulation</keyword>
<evidence type="ECO:0000256" key="7">
    <source>
        <dbReference type="ARBA" id="ARBA00023015"/>
    </source>
</evidence>
<evidence type="ECO:0000256" key="2">
    <source>
        <dbReference type="ARBA" id="ARBA00004496"/>
    </source>
</evidence>
<evidence type="ECO:0000256" key="10">
    <source>
        <dbReference type="SAM" id="Coils"/>
    </source>
</evidence>
<keyword evidence="4" id="KW-1017">Isopeptide bond</keyword>
<dbReference type="eggNOG" id="ENOG502QU1W">
    <property type="taxonomic scope" value="Eukaryota"/>
</dbReference>
<feature type="non-terminal residue" evidence="12">
    <location>
        <position position="479"/>
    </location>
</feature>
<dbReference type="PANTHER" id="PTHR31169:SF8">
    <property type="entry name" value="ZINC-FINGER DOMAIN OF MONOAMINE-OXIDASE A REPRESSOR R1 PROTEIN"/>
    <property type="match status" value="1"/>
</dbReference>
<keyword evidence="13" id="KW-1185">Reference proteome</keyword>
<evidence type="ECO:0000256" key="8">
    <source>
        <dbReference type="ARBA" id="ARBA00023163"/>
    </source>
</evidence>
<dbReference type="GO" id="GO:0005737">
    <property type="term" value="C:cytoplasm"/>
    <property type="evidence" value="ECO:0007669"/>
    <property type="project" value="UniProtKB-SubCell"/>
</dbReference>
<evidence type="ECO:0000256" key="3">
    <source>
        <dbReference type="ARBA" id="ARBA00022490"/>
    </source>
</evidence>
<keyword evidence="3" id="KW-0963">Cytoplasm</keyword>
<keyword evidence="8" id="KW-0804">Transcription</keyword>
<keyword evidence="5" id="KW-0597">Phosphoprotein</keyword>
<proteinExistence type="predicted"/>
<organism evidence="12 13">
    <name type="scientific">Eutrema salsugineum</name>
    <name type="common">Saltwater cress</name>
    <name type="synonym">Sisymbrium salsugineum</name>
    <dbReference type="NCBI Taxonomy" id="72664"/>
    <lineage>
        <taxon>Eukaryota</taxon>
        <taxon>Viridiplantae</taxon>
        <taxon>Streptophyta</taxon>
        <taxon>Embryophyta</taxon>
        <taxon>Tracheophyta</taxon>
        <taxon>Spermatophyta</taxon>
        <taxon>Magnoliopsida</taxon>
        <taxon>eudicotyledons</taxon>
        <taxon>Gunneridae</taxon>
        <taxon>Pentapetalae</taxon>
        <taxon>rosids</taxon>
        <taxon>malvids</taxon>
        <taxon>Brassicales</taxon>
        <taxon>Brassicaceae</taxon>
        <taxon>Eutremeae</taxon>
        <taxon>Eutrema</taxon>
    </lineage>
</organism>
<evidence type="ECO:0000256" key="9">
    <source>
        <dbReference type="ARBA" id="ARBA00023242"/>
    </source>
</evidence>
<gene>
    <name evidence="12" type="ORF">EUTSA_v10015379mg</name>
</gene>
<accession>V4LIT4</accession>
<dbReference type="KEGG" id="eus:EUTSA_v10015379mg"/>
<dbReference type="STRING" id="72664.V4LIT4"/>
<reference evidence="12 13" key="1">
    <citation type="journal article" date="2013" name="Front. Plant Sci.">
        <title>The Reference Genome of the Halophytic Plant Eutrema salsugineum.</title>
        <authorList>
            <person name="Yang R."/>
            <person name="Jarvis D.E."/>
            <person name="Chen H."/>
            <person name="Beilstein M.A."/>
            <person name="Grimwood J."/>
            <person name="Jenkins J."/>
            <person name="Shu S."/>
            <person name="Prochnik S."/>
            <person name="Xin M."/>
            <person name="Ma C."/>
            <person name="Schmutz J."/>
            <person name="Wing R.A."/>
            <person name="Mitchell-Olds T."/>
            <person name="Schumaker K.S."/>
            <person name="Wang X."/>
        </authorList>
    </citation>
    <scope>NUCLEOTIDE SEQUENCE [LARGE SCALE GENOMIC DNA]</scope>
</reference>
<dbReference type="PANTHER" id="PTHR31169">
    <property type="entry name" value="OS05G0300700 PROTEIN"/>
    <property type="match status" value="1"/>
</dbReference>
<dbReference type="InterPro" id="IPR018501">
    <property type="entry name" value="DDT_dom"/>
</dbReference>
<evidence type="ECO:0000256" key="6">
    <source>
        <dbReference type="ARBA" id="ARBA00022843"/>
    </source>
</evidence>
<feature type="coiled-coil region" evidence="10">
    <location>
        <begin position="334"/>
        <end position="368"/>
    </location>
</feature>
<dbReference type="OrthoDB" id="298344at2759"/>